<dbReference type="Proteomes" id="UP000247555">
    <property type="component" value="Unassembled WGS sequence"/>
</dbReference>
<protein>
    <submittedName>
        <fullName evidence="1">Baseplate J-like protein</fullName>
    </submittedName>
</protein>
<keyword evidence="2" id="KW-1185">Reference proteome</keyword>
<sequence length="1273" mass="135772">MSAAWLAELAVWRGSVRGQDAQAALDPARAPVDDRDLAQLLCFIADFARQLRDVGDDGVTQGDWQVFLRDDISFLLARILCFDPLLTHAEANRVLHSEAEPSRRDRALLHLLFGLFTRVSDWALAARDISASATLGTPLGLSLENLIRQQLSPLYLAMLHHPEHPEWAQHWAHWQAAWQAGLAAADADWLLGQWRGSGDADLYAAPELYAVHVSFVERIGQSLPPMRHYFDASLADTFGHQPHTALLIAFARLLRHAQADANALTGRHLDFYYQTVLRLSARAPQPDQGWVSLLAAPGQPGVLAPAGLLLDAGQQANGQPLRYALDQALVVNQDRVAQLCAVRAEFGADGLPARLCAAPVANSANGQGAPLAHPAQGWPAFGPGSAQGAADAEVGLLITSPLLSLRGGRRSVRLRLQYDPSPATLPDSPFQPNPAPARPFADVADDYLHAVRASLVADGQRNPDAGSLLRAISASCTLWLSTAAGWRQADNVAIFASRDQAWVEVRLTLAETFPAVAPAAAGVLPPGEAGADSPWPRLKLLLNPNAAVPAYGYLQQLSLTGMRLDTVVSGLAPQQLANQQSLLDTRQPFAPLGHAPTVGSYLTLSDAELASKPITRASVDLDWFNLPADLASYYAGYPAPTPGNGSFQGAWRVDAADGSRTQADAVPLFTASADAAAPLAASVRFALPAVGGAAQPWRAVSLQLTAPADGFGHAIYPQVLATVSLRAAAAISREALQAATNPAAPPPASLPKWPNAPYTPQASAVRLNYSASATLHGVRQIDDSGVSQACFYHLGPFGHRAASVRGATVLPGLATPGQLYIGLSGLQAGQTVSLLFGMQPTELQQAAQRQGWPGASQGPGQGDAVSWFFLGHDQWWPFAPGDILSDSSEALTGSGMVRLQTHEGRITADNTLMPAGCHWLAAISQRPDAHSQITVLDTQAASITQVLTAAQPDAAGPLPAGSIQALVVKPRGLQGVQQALATVGGQAGESLADFRTRISQRLRHKARCQRARDLEQLALELFPEVGQAKCITPNHDPRQQYLAPPPPAGRVGLVVAPRPVGSLRPALPVSSQRRIRDALLTHCPPGLRDLWVFAPEYETVKICAQLTVNPSCDFVYLRHTLNTALSAWLAPWRSDARQPLPIGGDGRSMNDLYVYLADQPDVDTVEQLFALHVYTLNGQRHTRWLSRDDALTPSSPWAALIPADNHTLTRDSLPYGIGQLTIGADVMVFDTAPADSAAALDAAAPPPEYTLALPLTDLPALPLRDARHDQTAR</sequence>
<name>A0A318KFT5_9NEIS</name>
<gene>
    <name evidence="1" type="ORF">DFR34_12222</name>
</gene>
<comment type="caution">
    <text evidence="1">The sequence shown here is derived from an EMBL/GenBank/DDBJ whole genome shotgun (WGS) entry which is preliminary data.</text>
</comment>
<proteinExistence type="predicted"/>
<dbReference type="EMBL" id="QJKI01000022">
    <property type="protein sequence ID" value="PXX76118.1"/>
    <property type="molecule type" value="Genomic_DNA"/>
</dbReference>
<dbReference type="RefSeq" id="WP_110391683.1">
    <property type="nucleotide sequence ID" value="NZ_QJKI01000022.1"/>
</dbReference>
<evidence type="ECO:0000313" key="2">
    <source>
        <dbReference type="Proteomes" id="UP000247555"/>
    </source>
</evidence>
<dbReference type="AlphaFoldDB" id="A0A318KFT5"/>
<dbReference type="OrthoDB" id="9762853at2"/>
<reference evidence="1 2" key="1">
    <citation type="submission" date="2018-05" db="EMBL/GenBank/DDBJ databases">
        <title>Genomic Encyclopedia of Type Strains, Phase IV (KMG-IV): sequencing the most valuable type-strain genomes for metagenomic binning, comparative biology and taxonomic classification.</title>
        <authorList>
            <person name="Goeker M."/>
        </authorList>
    </citation>
    <scope>NUCLEOTIDE SEQUENCE [LARGE SCALE GENOMIC DNA]</scope>
    <source>
        <strain evidence="1 2">DSM 29661</strain>
    </source>
</reference>
<evidence type="ECO:0000313" key="1">
    <source>
        <dbReference type="EMBL" id="PXX76118.1"/>
    </source>
</evidence>
<organism evidence="1 2">
    <name type="scientific">Rivihabitans pingtungensis</name>
    <dbReference type="NCBI Taxonomy" id="1054498"/>
    <lineage>
        <taxon>Bacteria</taxon>
        <taxon>Pseudomonadati</taxon>
        <taxon>Pseudomonadota</taxon>
        <taxon>Betaproteobacteria</taxon>
        <taxon>Neisseriales</taxon>
        <taxon>Aquaspirillaceae</taxon>
        <taxon>Rivihabitans</taxon>
    </lineage>
</organism>
<accession>A0A318KFT5</accession>